<evidence type="ECO:0000313" key="2">
    <source>
        <dbReference type="Proteomes" id="UP001558613"/>
    </source>
</evidence>
<dbReference type="EMBL" id="JAYMGO010000019">
    <property type="protein sequence ID" value="KAL1255792.1"/>
    <property type="molecule type" value="Genomic_DNA"/>
</dbReference>
<accession>A0ABR3LVX1</accession>
<proteinExistence type="predicted"/>
<name>A0ABR3LVX1_9TELE</name>
<evidence type="ECO:0000313" key="1">
    <source>
        <dbReference type="EMBL" id="KAL1255792.1"/>
    </source>
</evidence>
<reference evidence="1 2" key="1">
    <citation type="submission" date="2023-09" db="EMBL/GenBank/DDBJ databases">
        <authorList>
            <person name="Wang M."/>
        </authorList>
    </citation>
    <scope>NUCLEOTIDE SEQUENCE [LARGE SCALE GENOMIC DNA]</scope>
    <source>
        <strain evidence="1">GT-2023</strain>
        <tissue evidence="1">Liver</tissue>
    </source>
</reference>
<sequence>MLLARGAGERSARRALLSSIISEESSSIRGTKTSEVRERAEVSSYFLRNVFWEIVWIYSSCRSQEPMRVCWSHCVNIDIDTFGHITWLFVTLQRTHTHLYGPHNRPLCKGINYR</sequence>
<protein>
    <submittedName>
        <fullName evidence="1">Uncharacterized protein</fullName>
    </submittedName>
</protein>
<dbReference type="Proteomes" id="UP001558613">
    <property type="component" value="Unassembled WGS sequence"/>
</dbReference>
<comment type="caution">
    <text evidence="1">The sequence shown here is derived from an EMBL/GenBank/DDBJ whole genome shotgun (WGS) entry which is preliminary data.</text>
</comment>
<organism evidence="1 2">
    <name type="scientific">Cirrhinus molitorella</name>
    <name type="common">mud carp</name>
    <dbReference type="NCBI Taxonomy" id="172907"/>
    <lineage>
        <taxon>Eukaryota</taxon>
        <taxon>Metazoa</taxon>
        <taxon>Chordata</taxon>
        <taxon>Craniata</taxon>
        <taxon>Vertebrata</taxon>
        <taxon>Euteleostomi</taxon>
        <taxon>Actinopterygii</taxon>
        <taxon>Neopterygii</taxon>
        <taxon>Teleostei</taxon>
        <taxon>Ostariophysi</taxon>
        <taxon>Cypriniformes</taxon>
        <taxon>Cyprinidae</taxon>
        <taxon>Labeoninae</taxon>
        <taxon>Labeonini</taxon>
        <taxon>Cirrhinus</taxon>
    </lineage>
</organism>
<keyword evidence="2" id="KW-1185">Reference proteome</keyword>
<gene>
    <name evidence="1" type="ORF">QQF64_013853</name>
</gene>